<name>A0A2W5GTL2_9SPHI</name>
<feature type="chain" id="PRO_5015870590" description="Carbohydrate-binding domain-containing protein" evidence="2">
    <location>
        <begin position="25"/>
        <end position="512"/>
    </location>
</feature>
<feature type="signal peptide" evidence="2">
    <location>
        <begin position="1"/>
        <end position="24"/>
    </location>
</feature>
<evidence type="ECO:0000313" key="3">
    <source>
        <dbReference type="EMBL" id="PZP46652.1"/>
    </source>
</evidence>
<evidence type="ECO:0008006" key="5">
    <source>
        <dbReference type="Google" id="ProtNLM"/>
    </source>
</evidence>
<dbReference type="EMBL" id="QFOI01000217">
    <property type="protein sequence ID" value="PZP46652.1"/>
    <property type="molecule type" value="Genomic_DNA"/>
</dbReference>
<organism evidence="3 4">
    <name type="scientific">Pseudopedobacter saltans</name>
    <dbReference type="NCBI Taxonomy" id="151895"/>
    <lineage>
        <taxon>Bacteria</taxon>
        <taxon>Pseudomonadati</taxon>
        <taxon>Bacteroidota</taxon>
        <taxon>Sphingobacteriia</taxon>
        <taxon>Sphingobacteriales</taxon>
        <taxon>Sphingobacteriaceae</taxon>
        <taxon>Pseudopedobacter</taxon>
    </lineage>
</organism>
<keyword evidence="2" id="KW-0732">Signal</keyword>
<proteinExistence type="predicted"/>
<protein>
    <recommendedName>
        <fullName evidence="5">Carbohydrate-binding domain-containing protein</fullName>
    </recommendedName>
</protein>
<accession>A0A2W5GTL2</accession>
<dbReference type="Pfam" id="PF14262">
    <property type="entry name" value="Cthe_2159"/>
    <property type="match status" value="1"/>
</dbReference>
<reference evidence="3 4" key="1">
    <citation type="submission" date="2017-11" db="EMBL/GenBank/DDBJ databases">
        <title>Infants hospitalized years apart are colonized by the same room-sourced microbial strains.</title>
        <authorList>
            <person name="Brooks B."/>
            <person name="Olm M.R."/>
            <person name="Firek B.A."/>
            <person name="Baker R."/>
            <person name="Thomas B.C."/>
            <person name="Morowitz M.J."/>
            <person name="Banfield J.F."/>
        </authorList>
    </citation>
    <scope>NUCLEOTIDE SEQUENCE [LARGE SCALE GENOMIC DNA]</scope>
    <source>
        <strain evidence="3">S2_009_000_R2_76</strain>
    </source>
</reference>
<dbReference type="PROSITE" id="PS51257">
    <property type="entry name" value="PROKAR_LIPOPROTEIN"/>
    <property type="match status" value="1"/>
</dbReference>
<dbReference type="InterPro" id="IPR025584">
    <property type="entry name" value="Cthe_2159"/>
</dbReference>
<comment type="caution">
    <text evidence="3">The sequence shown here is derived from an EMBL/GenBank/DDBJ whole genome shotgun (WGS) entry which is preliminary data.</text>
</comment>
<dbReference type="AlphaFoldDB" id="A0A2W5GTL2"/>
<evidence type="ECO:0000313" key="4">
    <source>
        <dbReference type="Proteomes" id="UP000249645"/>
    </source>
</evidence>
<evidence type="ECO:0000256" key="2">
    <source>
        <dbReference type="SAM" id="SignalP"/>
    </source>
</evidence>
<dbReference type="Proteomes" id="UP000249645">
    <property type="component" value="Unassembled WGS sequence"/>
</dbReference>
<feature type="region of interest" description="Disordered" evidence="1">
    <location>
        <begin position="26"/>
        <end position="46"/>
    </location>
</feature>
<sequence length="512" mass="52133">MKKNILFQSAIVLLVVLSTACSKSDVVSDSSTTTGSTSSSSSNSIDSAFTTGTAEGNTDSAYNADDLLANSTFSNTVTITFGSSVTVSNPLSGSGVTITTSGNDVTITSTVSSVAYVVSGTTTNGSVKLYSDNKYKLTLSGANITNSDGPAINIQSKKRGFIVLADGTTNTLTDGSTYATATNSEDQKGTLFAEGQIIFSGSGNLTVKGNYKHAIASDDYVRITSGTITISGATKDAIHTNDAFIMDDGTLNLTASDDGIQIDEGYAVINNGTINITSVGKGITASYDSTDATITPYLTINGGTFNITSTDEGIESKSLLTINKGNLTIKSGDDAINAGTALYINGGRTYAYSTGNDAMDSNGILTITGGLNVAIGSKSPEASFDCDARTFKITGGNLIGIAGATSGPTSSVSTIYSVVMGSGSANQIMHVESSDGTEVFTFLAPISFSTLIYASSKLSSGKTYNVYTGGSVSSGTSFNGLYTSGTYSGGSLSTTFTTSSKVTQIGGSISRG</sequence>
<evidence type="ECO:0000256" key="1">
    <source>
        <dbReference type="SAM" id="MobiDB-lite"/>
    </source>
</evidence>
<gene>
    <name evidence="3" type="ORF">DI598_11855</name>
</gene>